<evidence type="ECO:0000256" key="2">
    <source>
        <dbReference type="ARBA" id="ARBA00004604"/>
    </source>
</evidence>
<evidence type="ECO:0000256" key="7">
    <source>
        <dbReference type="ARBA" id="ARBA00023242"/>
    </source>
</evidence>
<evidence type="ECO:0000256" key="8">
    <source>
        <dbReference type="ARBA" id="ARBA00023274"/>
    </source>
</evidence>
<evidence type="ECO:0000313" key="11">
    <source>
        <dbReference type="Proteomes" id="UP001176940"/>
    </source>
</evidence>
<comment type="caution">
    <text evidence="10">The sequence shown here is derived from an EMBL/GenBank/DDBJ whole genome shotgun (WGS) entry which is preliminary data.</text>
</comment>
<evidence type="ECO:0000256" key="4">
    <source>
        <dbReference type="ARBA" id="ARBA00022490"/>
    </source>
</evidence>
<keyword evidence="8" id="KW-0687">Ribonucleoprotein</keyword>
<organism evidence="10 11">
    <name type="scientific">Ranitomeya imitator</name>
    <name type="common">mimic poison frog</name>
    <dbReference type="NCBI Taxonomy" id="111125"/>
    <lineage>
        <taxon>Eukaryota</taxon>
        <taxon>Metazoa</taxon>
        <taxon>Chordata</taxon>
        <taxon>Craniata</taxon>
        <taxon>Vertebrata</taxon>
        <taxon>Euteleostomi</taxon>
        <taxon>Amphibia</taxon>
        <taxon>Batrachia</taxon>
        <taxon>Anura</taxon>
        <taxon>Neobatrachia</taxon>
        <taxon>Hyloidea</taxon>
        <taxon>Dendrobatidae</taxon>
        <taxon>Dendrobatinae</taxon>
        <taxon>Ranitomeya</taxon>
    </lineage>
</organism>
<dbReference type="InterPro" id="IPR026258">
    <property type="entry name" value="SRP68"/>
</dbReference>
<evidence type="ECO:0000256" key="6">
    <source>
        <dbReference type="ARBA" id="ARBA00023135"/>
    </source>
</evidence>
<name>A0ABN9LV74_9NEOB</name>
<dbReference type="PANTHER" id="PTHR12860:SF0">
    <property type="entry name" value="SIGNAL RECOGNITION PARTICLE SUBUNIT SRP68"/>
    <property type="match status" value="1"/>
</dbReference>
<sequence length="133" mass="15336">MDSWKYNYRTIYEKLASAFTEEQSVLYNQRVDEISPNIRYCAYNIGDKTAMNELMQMRLRGGGAEGLLAEKLEALISQTRAKQAATMSEVEWRGRTIPVKIDKVRIFLLGLADTESAISQEPQNSWQMHRRSQ</sequence>
<evidence type="ECO:0000256" key="5">
    <source>
        <dbReference type="ARBA" id="ARBA00022884"/>
    </source>
</evidence>
<reference evidence="10" key="1">
    <citation type="submission" date="2023-07" db="EMBL/GenBank/DDBJ databases">
        <authorList>
            <person name="Stuckert A."/>
        </authorList>
    </citation>
    <scope>NUCLEOTIDE SEQUENCE</scope>
</reference>
<comment type="similarity">
    <text evidence="3">Belongs to the SRP68 family.</text>
</comment>
<keyword evidence="6" id="KW-0733">Signal recognition particle</keyword>
<evidence type="ECO:0000256" key="9">
    <source>
        <dbReference type="ARBA" id="ARBA00029498"/>
    </source>
</evidence>
<keyword evidence="11" id="KW-1185">Reference proteome</keyword>
<dbReference type="InterPro" id="IPR038253">
    <property type="entry name" value="SRP68_N_sf"/>
</dbReference>
<keyword evidence="7" id="KW-0539">Nucleus</keyword>
<dbReference type="Pfam" id="PF16969">
    <property type="entry name" value="SRP68"/>
    <property type="match status" value="1"/>
</dbReference>
<dbReference type="Gene3D" id="1.10.3450.40">
    <property type="entry name" value="Signal recognition particle, SRP68 subunit, RNA-binding domain"/>
    <property type="match status" value="1"/>
</dbReference>
<accession>A0ABN9LV74</accession>
<evidence type="ECO:0000256" key="1">
    <source>
        <dbReference type="ARBA" id="ARBA00004496"/>
    </source>
</evidence>
<dbReference type="EMBL" id="CAUEEQ010033621">
    <property type="protein sequence ID" value="CAJ0951680.1"/>
    <property type="molecule type" value="Genomic_DNA"/>
</dbReference>
<proteinExistence type="inferred from homology"/>
<keyword evidence="5" id="KW-0694">RNA-binding</keyword>
<keyword evidence="4" id="KW-0963">Cytoplasm</keyword>
<gene>
    <name evidence="10" type="ORF">RIMI_LOCUS13550080</name>
</gene>
<dbReference type="PANTHER" id="PTHR12860">
    <property type="entry name" value="SIGNAL RECOGNITION PARTICLE 68 KDA PROTEIN"/>
    <property type="match status" value="1"/>
</dbReference>
<comment type="subcellular location">
    <subcellularLocation>
        <location evidence="1">Cytoplasm</location>
    </subcellularLocation>
    <subcellularLocation>
        <location evidence="2">Nucleus</location>
        <location evidence="2">Nucleolus</location>
    </subcellularLocation>
</comment>
<dbReference type="Proteomes" id="UP001176940">
    <property type="component" value="Unassembled WGS sequence"/>
</dbReference>
<evidence type="ECO:0000313" key="10">
    <source>
        <dbReference type="EMBL" id="CAJ0951680.1"/>
    </source>
</evidence>
<evidence type="ECO:0000256" key="3">
    <source>
        <dbReference type="ARBA" id="ARBA00009352"/>
    </source>
</evidence>
<protein>
    <recommendedName>
        <fullName evidence="9">Signal recognition particle subunit SRP68</fullName>
    </recommendedName>
</protein>